<keyword evidence="5" id="KW-0560">Oxidoreductase</keyword>
<dbReference type="SUPFAM" id="SSF51395">
    <property type="entry name" value="FMN-linked oxidoreductases"/>
    <property type="match status" value="1"/>
</dbReference>
<dbReference type="InterPro" id="IPR044152">
    <property type="entry name" value="YqjM-like"/>
</dbReference>
<dbReference type="STRING" id="481448.Minf_0605"/>
<evidence type="ECO:0000259" key="6">
    <source>
        <dbReference type="Pfam" id="PF00724"/>
    </source>
</evidence>
<dbReference type="Proteomes" id="UP000009149">
    <property type="component" value="Chromosome"/>
</dbReference>
<keyword evidence="2" id="KW-0285">Flavoprotein</keyword>
<dbReference type="AlphaFoldDB" id="B3E002"/>
<dbReference type="PANTHER" id="PTHR43303:SF4">
    <property type="entry name" value="NADPH DEHYDROGENASE C23G7.10C-RELATED"/>
    <property type="match status" value="1"/>
</dbReference>
<name>B3E002_METI4</name>
<dbReference type="eggNOG" id="COG1902">
    <property type="taxonomic scope" value="Bacteria"/>
</dbReference>
<proteinExistence type="predicted"/>
<dbReference type="GO" id="GO:0050661">
    <property type="term" value="F:NADP binding"/>
    <property type="evidence" value="ECO:0007669"/>
    <property type="project" value="InterPro"/>
</dbReference>
<dbReference type="PANTHER" id="PTHR43303">
    <property type="entry name" value="NADPH DEHYDROGENASE C23G7.10C-RELATED"/>
    <property type="match status" value="1"/>
</dbReference>
<comment type="cofactor">
    <cofactor evidence="1">
        <name>FMN</name>
        <dbReference type="ChEBI" id="CHEBI:58210"/>
    </cofactor>
</comment>
<gene>
    <name evidence="7" type="primary">nemA</name>
    <name evidence="7" type="ordered locus">Minf_0605</name>
</gene>
<dbReference type="InterPro" id="IPR001155">
    <property type="entry name" value="OxRdtase_FMN_N"/>
</dbReference>
<accession>B3E002</accession>
<organism evidence="7 8">
    <name type="scientific">Methylacidiphilum infernorum (isolate V4)</name>
    <name type="common">Methylokorus infernorum (strain V4)</name>
    <dbReference type="NCBI Taxonomy" id="481448"/>
    <lineage>
        <taxon>Bacteria</taxon>
        <taxon>Pseudomonadati</taxon>
        <taxon>Verrucomicrobiota</taxon>
        <taxon>Methylacidiphilae</taxon>
        <taxon>Methylacidiphilales</taxon>
        <taxon>Methylacidiphilaceae</taxon>
        <taxon>Methylacidiphilum (ex Ratnadevi et al. 2023)</taxon>
    </lineage>
</organism>
<evidence type="ECO:0000256" key="3">
    <source>
        <dbReference type="ARBA" id="ARBA00022643"/>
    </source>
</evidence>
<keyword evidence="3" id="KW-0288">FMN</keyword>
<evidence type="ECO:0000256" key="2">
    <source>
        <dbReference type="ARBA" id="ARBA00022630"/>
    </source>
</evidence>
<feature type="domain" description="NADH:flavin oxidoreductase/NADH oxidase N-terminal" evidence="6">
    <location>
        <begin position="13"/>
        <end position="345"/>
    </location>
</feature>
<sequence length="364" mass="40248">MDNHKKKGPMMSKLFEPFTLRSVRFKHRIFLSPMCMYSAENGFVNDWHLVHLGARAVGGVALVMVEATAVSPEGRITPYDSGIWSDEHIAAFEPIVRFVTSWGAVAGIQLAHAGRKASTDKPWLGGAPLAPGKKGWIPLAPSPIPFDGLSPEPVEMSRKELHKVEEDFVRAAHRALKAGFQVLEIHMAHGYLLHEFLSPLSNKRSDEFGGSLENRMRFPLIIAKALRSQWPEELPLLVRISATDWVKGGWDLEQSIVFCRRLKEIGVDLIDCSSGGLVAAPIAAIPGYQVPFAEAIRKQAAIKTAAVGMITDPWQAEAIVSQEKADCVFLARELLREPYWVLKAARVLGVKTPCPSPYLRAWTS</sequence>
<dbReference type="InterPro" id="IPR013785">
    <property type="entry name" value="Aldolase_TIM"/>
</dbReference>
<dbReference type="KEGG" id="min:Minf_0605"/>
<evidence type="ECO:0000313" key="8">
    <source>
        <dbReference type="Proteomes" id="UP000009149"/>
    </source>
</evidence>
<dbReference type="EMBL" id="CP000975">
    <property type="protein sequence ID" value="ACD82663.1"/>
    <property type="molecule type" value="Genomic_DNA"/>
</dbReference>
<keyword evidence="4" id="KW-0521">NADP</keyword>
<dbReference type="GO" id="GO:0003959">
    <property type="term" value="F:NADPH dehydrogenase activity"/>
    <property type="evidence" value="ECO:0007669"/>
    <property type="project" value="InterPro"/>
</dbReference>
<reference evidence="7 8" key="1">
    <citation type="journal article" date="2008" name="Biol. Direct">
        <title>Complete genome sequence of the extremely acidophilic methanotroph isolate V4, Methylacidiphilum infernorum, a representative of the bacterial phylum Verrucomicrobia.</title>
        <authorList>
            <person name="Hou S."/>
            <person name="Makarova K.S."/>
            <person name="Saw J.H."/>
            <person name="Senin P."/>
            <person name="Ly B.V."/>
            <person name="Zhou Z."/>
            <person name="Ren Y."/>
            <person name="Wang J."/>
            <person name="Galperin M.Y."/>
            <person name="Omelchenko M.V."/>
            <person name="Wolf Y.I."/>
            <person name="Yutin N."/>
            <person name="Koonin E.V."/>
            <person name="Stott M.B."/>
            <person name="Mountain B.W."/>
            <person name="Crowe M.A."/>
            <person name="Smirnova A.V."/>
            <person name="Dunfield P.F."/>
            <person name="Feng L."/>
            <person name="Wang L."/>
            <person name="Alam M."/>
        </authorList>
    </citation>
    <scope>NUCLEOTIDE SEQUENCE [LARGE SCALE GENOMIC DNA]</scope>
    <source>
        <strain evidence="8">Isolate V4</strain>
    </source>
</reference>
<dbReference type="Pfam" id="PF00724">
    <property type="entry name" value="Oxidored_FMN"/>
    <property type="match status" value="1"/>
</dbReference>
<dbReference type="CDD" id="cd02932">
    <property type="entry name" value="OYE_YqiM_FMN"/>
    <property type="match status" value="1"/>
</dbReference>
<evidence type="ECO:0000313" key="7">
    <source>
        <dbReference type="EMBL" id="ACD82663.1"/>
    </source>
</evidence>
<dbReference type="GO" id="GO:0010181">
    <property type="term" value="F:FMN binding"/>
    <property type="evidence" value="ECO:0007669"/>
    <property type="project" value="InterPro"/>
</dbReference>
<dbReference type="HOGENOM" id="CLU_012153_2_0_0"/>
<evidence type="ECO:0000256" key="5">
    <source>
        <dbReference type="ARBA" id="ARBA00023002"/>
    </source>
</evidence>
<evidence type="ECO:0000256" key="4">
    <source>
        <dbReference type="ARBA" id="ARBA00022857"/>
    </source>
</evidence>
<dbReference type="Gene3D" id="3.20.20.70">
    <property type="entry name" value="Aldolase class I"/>
    <property type="match status" value="1"/>
</dbReference>
<protein>
    <submittedName>
        <fullName evidence="7">NADH:flavin oxidoreductase, Old Yellow Enzyme family</fullName>
    </submittedName>
</protein>
<evidence type="ECO:0000256" key="1">
    <source>
        <dbReference type="ARBA" id="ARBA00001917"/>
    </source>
</evidence>